<evidence type="ECO:0000256" key="2">
    <source>
        <dbReference type="ARBA" id="ARBA00023015"/>
    </source>
</evidence>
<dbReference type="SUPFAM" id="SSF46785">
    <property type="entry name" value="Winged helix' DNA-binding domain"/>
    <property type="match status" value="1"/>
</dbReference>
<dbReference type="InterPro" id="IPR022687">
    <property type="entry name" value="HTH_DTXR"/>
</dbReference>
<dbReference type="STRING" id="467210.HMPREF1866_02066"/>
<dbReference type="InterPro" id="IPR022689">
    <property type="entry name" value="Iron_dep_repressor"/>
</dbReference>
<dbReference type="GO" id="GO:0046914">
    <property type="term" value="F:transition metal ion binding"/>
    <property type="evidence" value="ECO:0007669"/>
    <property type="project" value="InterPro"/>
</dbReference>
<dbReference type="InterPro" id="IPR001367">
    <property type="entry name" value="Fe_dep_repressor"/>
</dbReference>
<comment type="similarity">
    <text evidence="1">Belongs to the DtxR/MntR family.</text>
</comment>
<organism evidence="6 7">
    <name type="scientific">Lachnoanaerobaculum saburreum</name>
    <dbReference type="NCBI Taxonomy" id="467210"/>
    <lineage>
        <taxon>Bacteria</taxon>
        <taxon>Bacillati</taxon>
        <taxon>Bacillota</taxon>
        <taxon>Clostridia</taxon>
        <taxon>Lachnospirales</taxon>
        <taxon>Lachnospiraceae</taxon>
        <taxon>Lachnoanaerobaculum</taxon>
    </lineage>
</organism>
<comment type="caution">
    <text evidence="6">The sequence shown here is derived from an EMBL/GenBank/DDBJ whole genome shotgun (WGS) entry which is preliminary data.</text>
</comment>
<dbReference type="Proteomes" id="UP000070394">
    <property type="component" value="Unassembled WGS sequence"/>
</dbReference>
<reference evidence="7" key="1">
    <citation type="submission" date="2016-01" db="EMBL/GenBank/DDBJ databases">
        <authorList>
            <person name="Mitreva M."/>
            <person name="Pepin K.H."/>
            <person name="Mihindukulasuriya K.A."/>
            <person name="Fulton R."/>
            <person name="Fronick C."/>
            <person name="O'Laughlin M."/>
            <person name="Miner T."/>
            <person name="Herter B."/>
            <person name="Rosa B.A."/>
            <person name="Cordes M."/>
            <person name="Tomlinson C."/>
            <person name="Wollam A."/>
            <person name="Palsikar V.B."/>
            <person name="Mardis E.R."/>
            <person name="Wilson R.K."/>
        </authorList>
    </citation>
    <scope>NUCLEOTIDE SEQUENCE [LARGE SCALE GENOMIC DNA]</scope>
    <source>
        <strain evidence="7">DNF00896</strain>
    </source>
</reference>
<dbReference type="GO" id="GO:0003677">
    <property type="term" value="F:DNA binding"/>
    <property type="evidence" value="ECO:0007669"/>
    <property type="project" value="UniProtKB-KW"/>
</dbReference>
<evidence type="ECO:0000256" key="1">
    <source>
        <dbReference type="ARBA" id="ARBA00007871"/>
    </source>
</evidence>
<name>A0A133ZJA0_9FIRM</name>
<evidence type="ECO:0000259" key="5">
    <source>
        <dbReference type="PROSITE" id="PS50944"/>
    </source>
</evidence>
<dbReference type="Pfam" id="PF01325">
    <property type="entry name" value="Fe_dep_repress"/>
    <property type="match status" value="1"/>
</dbReference>
<gene>
    <name evidence="6" type="ORF">HMPREF1866_02066</name>
</gene>
<dbReference type="GO" id="GO:0003700">
    <property type="term" value="F:DNA-binding transcription factor activity"/>
    <property type="evidence" value="ECO:0007669"/>
    <property type="project" value="InterPro"/>
</dbReference>
<dbReference type="SUPFAM" id="SSF47979">
    <property type="entry name" value="Iron-dependent repressor protein, dimerization domain"/>
    <property type="match status" value="1"/>
</dbReference>
<sequence length="121" mass="13871">MVIQEAAEMYLETILRLKNKIGVVRAVDIAREMGYSKPTISEQMKKFRENGYVEVNNEGHITLTDKGMEIASSTLERHNVLGRILQKIGVSKDTAIEDACRIEHYISEETFQCLKKYFGEE</sequence>
<dbReference type="SMART" id="SM00529">
    <property type="entry name" value="HTH_DTXR"/>
    <property type="match status" value="1"/>
</dbReference>
<keyword evidence="4" id="KW-0804">Transcription</keyword>
<dbReference type="PROSITE" id="PS50944">
    <property type="entry name" value="HTH_DTXR"/>
    <property type="match status" value="1"/>
</dbReference>
<dbReference type="GO" id="GO:0046983">
    <property type="term" value="F:protein dimerization activity"/>
    <property type="evidence" value="ECO:0007669"/>
    <property type="project" value="InterPro"/>
</dbReference>
<dbReference type="InterPro" id="IPR036421">
    <property type="entry name" value="Fe_dep_repressor_sf"/>
</dbReference>
<evidence type="ECO:0000256" key="4">
    <source>
        <dbReference type="ARBA" id="ARBA00023163"/>
    </source>
</evidence>
<keyword evidence="7" id="KW-1185">Reference proteome</keyword>
<dbReference type="AlphaFoldDB" id="A0A133ZJA0"/>
<dbReference type="PANTHER" id="PTHR33238">
    <property type="entry name" value="IRON (METAL) DEPENDENT REPRESSOR, DTXR FAMILY"/>
    <property type="match status" value="1"/>
</dbReference>
<dbReference type="Gene3D" id="1.10.60.10">
    <property type="entry name" value="Iron dependent repressor, metal binding and dimerisation domain"/>
    <property type="match status" value="1"/>
</dbReference>
<keyword evidence="2" id="KW-0805">Transcription regulation</keyword>
<dbReference type="InterPro" id="IPR036390">
    <property type="entry name" value="WH_DNA-bd_sf"/>
</dbReference>
<evidence type="ECO:0000313" key="7">
    <source>
        <dbReference type="Proteomes" id="UP000070394"/>
    </source>
</evidence>
<dbReference type="InterPro" id="IPR050536">
    <property type="entry name" value="DtxR_MntR_Metal-Reg"/>
</dbReference>
<dbReference type="Gene3D" id="1.10.10.10">
    <property type="entry name" value="Winged helix-like DNA-binding domain superfamily/Winged helix DNA-binding domain"/>
    <property type="match status" value="1"/>
</dbReference>
<feature type="domain" description="HTH dtxR-type" evidence="5">
    <location>
        <begin position="1"/>
        <end position="64"/>
    </location>
</feature>
<dbReference type="Pfam" id="PF02742">
    <property type="entry name" value="Fe_dep_repr_C"/>
    <property type="match status" value="1"/>
</dbReference>
<evidence type="ECO:0000256" key="3">
    <source>
        <dbReference type="ARBA" id="ARBA00023125"/>
    </source>
</evidence>
<dbReference type="PANTHER" id="PTHR33238:SF7">
    <property type="entry name" value="IRON-DEPENDENT TRANSCRIPTIONAL REGULATOR"/>
    <property type="match status" value="1"/>
</dbReference>
<accession>A0A133ZJA0</accession>
<protein>
    <submittedName>
        <fullName evidence="6">Iron dependent repressor, DNA binding domain protein</fullName>
    </submittedName>
</protein>
<dbReference type="EMBL" id="LSDA01000111">
    <property type="protein sequence ID" value="KXB55526.1"/>
    <property type="molecule type" value="Genomic_DNA"/>
</dbReference>
<dbReference type="PATRIC" id="fig|467210.3.peg.2044"/>
<proteinExistence type="inferred from homology"/>
<dbReference type="RefSeq" id="WP_060931717.1">
    <property type="nucleotide sequence ID" value="NZ_KQ959840.1"/>
</dbReference>
<dbReference type="InterPro" id="IPR036388">
    <property type="entry name" value="WH-like_DNA-bd_sf"/>
</dbReference>
<dbReference type="OrthoDB" id="9794394at2"/>
<evidence type="ECO:0000313" key="6">
    <source>
        <dbReference type="EMBL" id="KXB55526.1"/>
    </source>
</evidence>
<keyword evidence="3" id="KW-0238">DNA-binding</keyword>